<evidence type="ECO:0000256" key="6">
    <source>
        <dbReference type="ARBA" id="ARBA00023146"/>
    </source>
</evidence>
<organism evidence="8">
    <name type="scientific">marine sediment metagenome</name>
    <dbReference type="NCBI Taxonomy" id="412755"/>
    <lineage>
        <taxon>unclassified sequences</taxon>
        <taxon>metagenomes</taxon>
        <taxon>ecological metagenomes</taxon>
    </lineage>
</organism>
<dbReference type="GO" id="GO:0005737">
    <property type="term" value="C:cytoplasm"/>
    <property type="evidence" value="ECO:0007669"/>
    <property type="project" value="InterPro"/>
</dbReference>
<dbReference type="GO" id="GO:0003676">
    <property type="term" value="F:nucleic acid binding"/>
    <property type="evidence" value="ECO:0007669"/>
    <property type="project" value="InterPro"/>
</dbReference>
<feature type="non-terminal residue" evidence="8">
    <location>
        <position position="339"/>
    </location>
</feature>
<dbReference type="NCBIfam" id="NF001750">
    <property type="entry name" value="PRK00476.1"/>
    <property type="match status" value="1"/>
</dbReference>
<dbReference type="Gene3D" id="2.40.50.140">
    <property type="entry name" value="Nucleic acid-binding proteins"/>
    <property type="match status" value="1"/>
</dbReference>
<dbReference type="CDD" id="cd04317">
    <property type="entry name" value="EcAspRS_like_N"/>
    <property type="match status" value="1"/>
</dbReference>
<keyword evidence="2" id="KW-0436">Ligase</keyword>
<dbReference type="SUPFAM" id="SSF50249">
    <property type="entry name" value="Nucleic acid-binding proteins"/>
    <property type="match status" value="1"/>
</dbReference>
<dbReference type="PROSITE" id="PS50862">
    <property type="entry name" value="AA_TRNA_LIGASE_II"/>
    <property type="match status" value="1"/>
</dbReference>
<dbReference type="GO" id="GO:0004815">
    <property type="term" value="F:aspartate-tRNA ligase activity"/>
    <property type="evidence" value="ECO:0007669"/>
    <property type="project" value="TreeGrafter"/>
</dbReference>
<dbReference type="AlphaFoldDB" id="X1EV20"/>
<feature type="domain" description="Aminoacyl-transfer RNA synthetases class-II family profile" evidence="7">
    <location>
        <begin position="144"/>
        <end position="339"/>
    </location>
</feature>
<dbReference type="Pfam" id="PF00152">
    <property type="entry name" value="tRNA-synt_2"/>
    <property type="match status" value="1"/>
</dbReference>
<keyword evidence="4" id="KW-0067">ATP-binding</keyword>
<dbReference type="InterPro" id="IPR004364">
    <property type="entry name" value="Aa-tRNA-synt_II"/>
</dbReference>
<evidence type="ECO:0000256" key="2">
    <source>
        <dbReference type="ARBA" id="ARBA00022598"/>
    </source>
</evidence>
<dbReference type="InterPro" id="IPR002312">
    <property type="entry name" value="Asp/Asn-tRNA-synth_IIb"/>
</dbReference>
<dbReference type="InterPro" id="IPR045864">
    <property type="entry name" value="aa-tRNA-synth_II/BPL/LPL"/>
</dbReference>
<dbReference type="InterPro" id="IPR004365">
    <property type="entry name" value="NA-bd_OB_tRNA"/>
</dbReference>
<dbReference type="InterPro" id="IPR012340">
    <property type="entry name" value="NA-bd_OB-fold"/>
</dbReference>
<keyword evidence="6" id="KW-0030">Aminoacyl-tRNA synthetase</keyword>
<evidence type="ECO:0000259" key="7">
    <source>
        <dbReference type="PROSITE" id="PS50862"/>
    </source>
</evidence>
<dbReference type="PANTHER" id="PTHR22594">
    <property type="entry name" value="ASPARTYL/LYSYL-TRNA SYNTHETASE"/>
    <property type="match status" value="1"/>
</dbReference>
<sequence length="339" mass="38791">MLKSHSCGELRKKHAGTKVTLAGWVDRRRDHGGLIFIDLRDREGVVQVIFNPEVSDIDHKTADEMRSEYVVRVSGEVSLRPPGTVNPKLATGDVEVIALKAEILNPSKTPPFYINEDIEVDEGLRLKYRYLDLRRARMQENLLLRHQVVKFIRNFLDAKGFIEIETPILIKSTPEGARDYLVPSRLHSGKFYALPQSPQQLKQLLMVAGVEKYFQIAKCFRDEDTRADRQPEFTQLDMEMSFIEEEDIFVLLEELLTSMVETTKPEMQVIKPFQRLTYDDAMERYGTDKPDLRFGLEIKDLSDIAAQSDFSIFRSVMAKGGKVKGICAPGCATYTRKQL</sequence>
<keyword evidence="3" id="KW-0547">Nucleotide-binding</keyword>
<dbReference type="InterPro" id="IPR047089">
    <property type="entry name" value="Asp-tRNA-ligase_1_N"/>
</dbReference>
<dbReference type="PRINTS" id="PR01042">
    <property type="entry name" value="TRNASYNTHASP"/>
</dbReference>
<comment type="caution">
    <text evidence="8">The sequence shown here is derived from an EMBL/GenBank/DDBJ whole genome shotgun (WGS) entry which is preliminary data.</text>
</comment>
<dbReference type="GO" id="GO:0006422">
    <property type="term" value="P:aspartyl-tRNA aminoacylation"/>
    <property type="evidence" value="ECO:0007669"/>
    <property type="project" value="TreeGrafter"/>
</dbReference>
<dbReference type="Gene3D" id="3.30.1360.30">
    <property type="entry name" value="GAD-like domain"/>
    <property type="match status" value="1"/>
</dbReference>
<dbReference type="InterPro" id="IPR004115">
    <property type="entry name" value="GAD-like_sf"/>
</dbReference>
<evidence type="ECO:0000256" key="1">
    <source>
        <dbReference type="ARBA" id="ARBA00006303"/>
    </source>
</evidence>
<dbReference type="Gene3D" id="3.30.930.10">
    <property type="entry name" value="Bira Bifunctional Protein, Domain 2"/>
    <property type="match status" value="1"/>
</dbReference>
<dbReference type="InterPro" id="IPR006195">
    <property type="entry name" value="aa-tRNA-synth_II"/>
</dbReference>
<evidence type="ECO:0000256" key="4">
    <source>
        <dbReference type="ARBA" id="ARBA00022840"/>
    </source>
</evidence>
<dbReference type="NCBIfam" id="TIGR00459">
    <property type="entry name" value="aspS_bact"/>
    <property type="match status" value="1"/>
</dbReference>
<name>X1EV20_9ZZZZ</name>
<proteinExistence type="inferred from homology"/>
<evidence type="ECO:0000313" key="8">
    <source>
        <dbReference type="EMBL" id="GAH37241.1"/>
    </source>
</evidence>
<dbReference type="Pfam" id="PF01336">
    <property type="entry name" value="tRNA_anti-codon"/>
    <property type="match status" value="1"/>
</dbReference>
<dbReference type="GO" id="GO:0005524">
    <property type="term" value="F:ATP binding"/>
    <property type="evidence" value="ECO:0007669"/>
    <property type="project" value="UniProtKB-KW"/>
</dbReference>
<keyword evidence="5" id="KW-0648">Protein biosynthesis</keyword>
<dbReference type="EMBL" id="BARU01008134">
    <property type="protein sequence ID" value="GAH37241.1"/>
    <property type="molecule type" value="Genomic_DNA"/>
</dbReference>
<dbReference type="InterPro" id="IPR004524">
    <property type="entry name" value="Asp-tRNA-ligase_1"/>
</dbReference>
<dbReference type="PANTHER" id="PTHR22594:SF5">
    <property type="entry name" value="ASPARTATE--TRNA LIGASE, MITOCHONDRIAL"/>
    <property type="match status" value="1"/>
</dbReference>
<evidence type="ECO:0000256" key="5">
    <source>
        <dbReference type="ARBA" id="ARBA00022917"/>
    </source>
</evidence>
<dbReference type="SUPFAM" id="SSF55681">
    <property type="entry name" value="Class II aaRS and biotin synthetases"/>
    <property type="match status" value="1"/>
</dbReference>
<protein>
    <recommendedName>
        <fullName evidence="7">Aminoacyl-transfer RNA synthetases class-II family profile domain-containing protein</fullName>
    </recommendedName>
</protein>
<evidence type="ECO:0000256" key="3">
    <source>
        <dbReference type="ARBA" id="ARBA00022741"/>
    </source>
</evidence>
<accession>X1EV20</accession>
<reference evidence="8" key="1">
    <citation type="journal article" date="2014" name="Front. Microbiol.">
        <title>High frequency of phylogenetically diverse reductive dehalogenase-homologous genes in deep subseafloor sedimentary metagenomes.</title>
        <authorList>
            <person name="Kawai M."/>
            <person name="Futagami T."/>
            <person name="Toyoda A."/>
            <person name="Takaki Y."/>
            <person name="Nishi S."/>
            <person name="Hori S."/>
            <person name="Arai W."/>
            <person name="Tsubouchi T."/>
            <person name="Morono Y."/>
            <person name="Uchiyama I."/>
            <person name="Ito T."/>
            <person name="Fujiyama A."/>
            <person name="Inagaki F."/>
            <person name="Takami H."/>
        </authorList>
    </citation>
    <scope>NUCLEOTIDE SEQUENCE</scope>
    <source>
        <strain evidence="8">Expedition CK06-06</strain>
    </source>
</reference>
<gene>
    <name evidence="8" type="ORF">S03H2_15974</name>
</gene>
<comment type="similarity">
    <text evidence="1">Belongs to the class-II aminoacyl-tRNA synthetase family. Type 1 subfamily.</text>
</comment>